<evidence type="ECO:0000259" key="2">
    <source>
        <dbReference type="Pfam" id="PF02867"/>
    </source>
</evidence>
<dbReference type="GO" id="GO:0009263">
    <property type="term" value="P:deoxyribonucleotide biosynthetic process"/>
    <property type="evidence" value="ECO:0007669"/>
    <property type="project" value="TreeGrafter"/>
</dbReference>
<evidence type="ECO:0000313" key="4">
    <source>
        <dbReference type="Proteomes" id="UP000229115"/>
    </source>
</evidence>
<proteinExistence type="inferred from homology"/>
<dbReference type="EMBL" id="KT962245">
    <property type="protein sequence ID" value="ALO80186.1"/>
    <property type="molecule type" value="Genomic_RNA"/>
</dbReference>
<dbReference type="Pfam" id="PF02867">
    <property type="entry name" value="Ribonuc_red_lgC"/>
    <property type="match status" value="3"/>
</dbReference>
<sequence length="560" mass="63231">MFGPKQLEFLRKKKYLEKGETPESRIKDIVGVVRKYESEYSKGLADRVEALIKKKKLSLSTPQLANLGRERIPGKNTIDLNCSCNITTVPNSISGIYYSIGETAMLSKLGAGVGGSWLEVADKNSFLSEGFYTNSKLDWVEDQLRASQKVSQGAKRRGYSVPFFSFDDPEFGTILERNSKTNPDKKDPFITNNIGFVMPVGFRTRVKNGDAESQRRFLKVLSLRKATGKAYLVDIENMNKNQSPVYKILKQQVVATNICTEVVTPFYEDKTFACIIASLNAMKMDEITDQDIKDMFMFLDINVSEYIKDTEGVPFLEKARRSAIEKRDIGLGVLGFHDLLQSKGYAVGDMYSRSLNKAIFSRIRKLGEEVTKEMALKLGSPKMCEEAGLIRRNVSLMMVAPNKSTAFFMDTTEGCGLRLSNYFISALAGIQVVEKNKILMNLLEEKGKNTPEIWESILTNLGSVKHLDFLDDREKSIFKTASEVSPKDILDLAADRQEFIDMAQSINLYNRPNYSLQDIYNIHMYAFDKGIKTLYYFYPQAHAALEQEGENWDACEGCAD</sequence>
<dbReference type="SUPFAM" id="SSF51998">
    <property type="entry name" value="PFL-like glycyl radical enzymes"/>
    <property type="match status" value="1"/>
</dbReference>
<dbReference type="PANTHER" id="PTHR11573">
    <property type="entry name" value="RIBONUCLEOSIDE-DIPHOSPHATE REDUCTASE LARGE CHAIN"/>
    <property type="match status" value="1"/>
</dbReference>
<gene>
    <name evidence="3" type="ORF">Phi4113_177</name>
</gene>
<reference evidence="3 4" key="1">
    <citation type="submission" date="2015-10" db="EMBL/GenBank/DDBJ databases">
        <title>Large-scale maps of variable infection efficiencies in aquatic Bacteriodetes phage-host model systems.</title>
        <authorList>
            <person name="Holmfeldt K."/>
            <person name="Solonenko N."/>
            <person name="Howard-Varona C."/>
            <person name="Moreno M."/>
            <person name="Malmstrom R.R."/>
            <person name="Blow M.J."/>
            <person name="Sullivan M.B."/>
        </authorList>
    </citation>
    <scope>NUCLEOTIDE SEQUENCE [LARGE SCALE GENOMIC DNA]</scope>
</reference>
<evidence type="ECO:0000313" key="3">
    <source>
        <dbReference type="EMBL" id="ALO80186.1"/>
    </source>
</evidence>
<organism evidence="3 4">
    <name type="scientific">Cellulophaga phage phi4:1_13</name>
    <dbReference type="NCBI Taxonomy" id="1747284"/>
    <lineage>
        <taxon>Viruses</taxon>
        <taxon>Duplodnaviria</taxon>
        <taxon>Heunggongvirae</taxon>
        <taxon>Uroviricota</taxon>
        <taxon>Caudoviricetes</taxon>
        <taxon>Lightbulbvirus</taxon>
        <taxon>Lightbulbvirus Cba41</taxon>
    </lineage>
</organism>
<dbReference type="PRINTS" id="PR01183">
    <property type="entry name" value="RIBORDTASEM1"/>
</dbReference>
<name>A0A0S2MWB3_9CAUD</name>
<dbReference type="GO" id="GO:0005524">
    <property type="term" value="F:ATP binding"/>
    <property type="evidence" value="ECO:0007669"/>
    <property type="project" value="TreeGrafter"/>
</dbReference>
<dbReference type="InterPro" id="IPR039718">
    <property type="entry name" value="Rrm1"/>
</dbReference>
<feature type="domain" description="Ribonucleotide reductase large subunit C-terminal" evidence="2">
    <location>
        <begin position="392"/>
        <end position="537"/>
    </location>
</feature>
<dbReference type="Proteomes" id="UP000229115">
    <property type="component" value="Segment"/>
</dbReference>
<feature type="domain" description="Ribonucleotide reductase large subunit C-terminal" evidence="2">
    <location>
        <begin position="219"/>
        <end position="379"/>
    </location>
</feature>
<feature type="domain" description="Ribonucleotide reductase large subunit C-terminal" evidence="2">
    <location>
        <begin position="83"/>
        <end position="210"/>
    </location>
</feature>
<protein>
    <submittedName>
        <fullName evidence="3">Ribonucleoside-diphosphate reductase alpha subunit</fullName>
    </submittedName>
</protein>
<dbReference type="Gene3D" id="3.20.70.20">
    <property type="match status" value="1"/>
</dbReference>
<evidence type="ECO:0000256" key="1">
    <source>
        <dbReference type="ARBA" id="ARBA00010406"/>
    </source>
</evidence>
<dbReference type="PANTHER" id="PTHR11573:SF6">
    <property type="entry name" value="RIBONUCLEOSIDE-DIPHOSPHATE REDUCTASE LARGE SUBUNIT"/>
    <property type="match status" value="1"/>
</dbReference>
<comment type="similarity">
    <text evidence="1">Belongs to the ribonucleoside diphosphate reductase large chain family.</text>
</comment>
<dbReference type="GO" id="GO:0004748">
    <property type="term" value="F:ribonucleoside-diphosphate reductase activity, thioredoxin disulfide as acceptor"/>
    <property type="evidence" value="ECO:0007669"/>
    <property type="project" value="TreeGrafter"/>
</dbReference>
<dbReference type="InterPro" id="IPR000788">
    <property type="entry name" value="RNR_lg_C"/>
</dbReference>
<accession>A0A0S2MWB3</accession>